<gene>
    <name evidence="2" type="ORF">M569_17429</name>
</gene>
<keyword evidence="1" id="KW-1133">Transmembrane helix</keyword>
<evidence type="ECO:0000313" key="2">
    <source>
        <dbReference type="EMBL" id="EPS57389.1"/>
    </source>
</evidence>
<comment type="caution">
    <text evidence="2">The sequence shown here is derived from an EMBL/GenBank/DDBJ whole genome shotgun (WGS) entry which is preliminary data.</text>
</comment>
<sequence length="55" mass="6001">GPLIDGLHSRVNLVVYRNGAFDLGPLHTDIFVPPLLGLFYVSAGLLRLVLDQKLS</sequence>
<reference evidence="2 3" key="1">
    <citation type="journal article" date="2013" name="BMC Genomics">
        <title>The miniature genome of a carnivorous plant Genlisea aurea contains a low number of genes and short non-coding sequences.</title>
        <authorList>
            <person name="Leushkin E.V."/>
            <person name="Sutormin R.A."/>
            <person name="Nabieva E.R."/>
            <person name="Penin A.A."/>
            <person name="Kondrashov A.S."/>
            <person name="Logacheva M.D."/>
        </authorList>
    </citation>
    <scope>NUCLEOTIDE SEQUENCE [LARGE SCALE GENOMIC DNA]</scope>
</reference>
<dbReference type="Proteomes" id="UP000015453">
    <property type="component" value="Unassembled WGS sequence"/>
</dbReference>
<feature type="non-terminal residue" evidence="2">
    <location>
        <position position="1"/>
    </location>
</feature>
<dbReference type="OrthoDB" id="205546at2759"/>
<dbReference type="EMBL" id="AUSU01010280">
    <property type="protein sequence ID" value="EPS57389.1"/>
    <property type="molecule type" value="Genomic_DNA"/>
</dbReference>
<feature type="transmembrane region" description="Helical" evidence="1">
    <location>
        <begin position="30"/>
        <end position="50"/>
    </location>
</feature>
<protein>
    <submittedName>
        <fullName evidence="2">Uncharacterized protein</fullName>
    </submittedName>
</protein>
<dbReference type="PANTHER" id="PTHR36774">
    <property type="entry name" value="INSULIN-INDUCED PROTEIN"/>
    <property type="match status" value="1"/>
</dbReference>
<evidence type="ECO:0000256" key="1">
    <source>
        <dbReference type="SAM" id="Phobius"/>
    </source>
</evidence>
<feature type="non-terminal residue" evidence="2">
    <location>
        <position position="55"/>
    </location>
</feature>
<keyword evidence="1" id="KW-0812">Transmembrane</keyword>
<name>S8BSP4_9LAMI</name>
<dbReference type="AlphaFoldDB" id="S8BSP4"/>
<keyword evidence="3" id="KW-1185">Reference proteome</keyword>
<dbReference type="PANTHER" id="PTHR36774:SF1">
    <property type="entry name" value="INSULIN-INDUCED PROTEIN"/>
    <property type="match status" value="1"/>
</dbReference>
<evidence type="ECO:0000313" key="3">
    <source>
        <dbReference type="Proteomes" id="UP000015453"/>
    </source>
</evidence>
<accession>S8BSP4</accession>
<organism evidence="2 3">
    <name type="scientific">Genlisea aurea</name>
    <dbReference type="NCBI Taxonomy" id="192259"/>
    <lineage>
        <taxon>Eukaryota</taxon>
        <taxon>Viridiplantae</taxon>
        <taxon>Streptophyta</taxon>
        <taxon>Embryophyta</taxon>
        <taxon>Tracheophyta</taxon>
        <taxon>Spermatophyta</taxon>
        <taxon>Magnoliopsida</taxon>
        <taxon>eudicotyledons</taxon>
        <taxon>Gunneridae</taxon>
        <taxon>Pentapetalae</taxon>
        <taxon>asterids</taxon>
        <taxon>lamiids</taxon>
        <taxon>Lamiales</taxon>
        <taxon>Lentibulariaceae</taxon>
        <taxon>Genlisea</taxon>
    </lineage>
</organism>
<proteinExistence type="predicted"/>
<keyword evidence="1" id="KW-0472">Membrane</keyword>